<comment type="caution">
    <text evidence="7">The sequence shown here is derived from an EMBL/GenBank/DDBJ whole genome shotgun (WGS) entry which is preliminary data.</text>
</comment>
<dbReference type="InterPro" id="IPR036574">
    <property type="entry name" value="Scorpion_toxin-like_sf"/>
</dbReference>
<dbReference type="SUPFAM" id="SSF57095">
    <property type="entry name" value="Scorpion toxin-like"/>
    <property type="match status" value="1"/>
</dbReference>
<dbReference type="GO" id="GO:0006952">
    <property type="term" value="P:defense response"/>
    <property type="evidence" value="ECO:0007669"/>
    <property type="project" value="TreeGrafter"/>
</dbReference>
<reference evidence="7" key="1">
    <citation type="submission" date="2020-06" db="EMBL/GenBank/DDBJ databases">
        <authorList>
            <person name="Li T."/>
            <person name="Hu X."/>
            <person name="Zhang T."/>
            <person name="Song X."/>
            <person name="Zhang H."/>
            <person name="Dai N."/>
            <person name="Sheng W."/>
            <person name="Hou X."/>
            <person name="Wei L."/>
        </authorList>
    </citation>
    <scope>NUCLEOTIDE SEQUENCE</scope>
    <source>
        <strain evidence="7">G02</strain>
        <tissue evidence="7">Leaf</tissue>
    </source>
</reference>
<dbReference type="AlphaFoldDB" id="A0AAW2LAY9"/>
<dbReference type="EMBL" id="JACGWJ010000025">
    <property type="protein sequence ID" value="KAL0316502.1"/>
    <property type="molecule type" value="Genomic_DNA"/>
</dbReference>
<organism evidence="7">
    <name type="scientific">Sesamum radiatum</name>
    <name type="common">Black benniseed</name>
    <dbReference type="NCBI Taxonomy" id="300843"/>
    <lineage>
        <taxon>Eukaryota</taxon>
        <taxon>Viridiplantae</taxon>
        <taxon>Streptophyta</taxon>
        <taxon>Embryophyta</taxon>
        <taxon>Tracheophyta</taxon>
        <taxon>Spermatophyta</taxon>
        <taxon>Magnoliopsida</taxon>
        <taxon>eudicotyledons</taxon>
        <taxon>Gunneridae</taxon>
        <taxon>Pentapetalae</taxon>
        <taxon>asterids</taxon>
        <taxon>lamiids</taxon>
        <taxon>Lamiales</taxon>
        <taxon>Pedaliaceae</taxon>
        <taxon>Sesamum</taxon>
    </lineage>
</organism>
<evidence type="ECO:0000256" key="5">
    <source>
        <dbReference type="SAM" id="SignalP"/>
    </source>
</evidence>
<evidence type="ECO:0000256" key="1">
    <source>
        <dbReference type="ARBA" id="ARBA00004613"/>
    </source>
</evidence>
<evidence type="ECO:0000256" key="2">
    <source>
        <dbReference type="ARBA" id="ARBA00022525"/>
    </source>
</evidence>
<reference evidence="7" key="2">
    <citation type="journal article" date="2024" name="Plant">
        <title>Genomic evolution and insights into agronomic trait innovations of Sesamum species.</title>
        <authorList>
            <person name="Miao H."/>
            <person name="Wang L."/>
            <person name="Qu L."/>
            <person name="Liu H."/>
            <person name="Sun Y."/>
            <person name="Le M."/>
            <person name="Wang Q."/>
            <person name="Wei S."/>
            <person name="Zheng Y."/>
            <person name="Lin W."/>
            <person name="Duan Y."/>
            <person name="Cao H."/>
            <person name="Xiong S."/>
            <person name="Wang X."/>
            <person name="Wei L."/>
            <person name="Li C."/>
            <person name="Ma Q."/>
            <person name="Ju M."/>
            <person name="Zhao R."/>
            <person name="Li G."/>
            <person name="Mu C."/>
            <person name="Tian Q."/>
            <person name="Mei H."/>
            <person name="Zhang T."/>
            <person name="Gao T."/>
            <person name="Zhang H."/>
        </authorList>
    </citation>
    <scope>NUCLEOTIDE SEQUENCE</scope>
    <source>
        <strain evidence="7">G02</strain>
    </source>
</reference>
<name>A0AAW2LAY9_SESRA</name>
<gene>
    <name evidence="7" type="ORF">Sradi_5528400</name>
</gene>
<evidence type="ECO:0000259" key="6">
    <source>
        <dbReference type="Pfam" id="PF00304"/>
    </source>
</evidence>
<feature type="region of interest" description="Disordered" evidence="4">
    <location>
        <begin position="77"/>
        <end position="131"/>
    </location>
</feature>
<dbReference type="Gene3D" id="3.30.30.10">
    <property type="entry name" value="Knottin, scorpion toxin-like"/>
    <property type="match status" value="1"/>
</dbReference>
<dbReference type="PANTHER" id="PTHR33147:SF39">
    <property type="entry name" value="DRO1 PROTEIN-RELATED"/>
    <property type="match status" value="1"/>
</dbReference>
<keyword evidence="5" id="KW-0732">Signal</keyword>
<keyword evidence="2" id="KW-0964">Secreted</keyword>
<feature type="chain" id="PRO_5043329727" description="Knottins-like domain-containing protein" evidence="5">
    <location>
        <begin position="28"/>
        <end position="131"/>
    </location>
</feature>
<dbReference type="GO" id="GO:0005576">
    <property type="term" value="C:extracellular region"/>
    <property type="evidence" value="ECO:0007669"/>
    <property type="project" value="UniProtKB-SubCell"/>
</dbReference>
<evidence type="ECO:0000256" key="4">
    <source>
        <dbReference type="SAM" id="MobiDB-lite"/>
    </source>
</evidence>
<keyword evidence="3" id="KW-1015">Disulfide bond</keyword>
<protein>
    <recommendedName>
        <fullName evidence="6">Knottins-like domain-containing protein</fullName>
    </recommendedName>
</protein>
<comment type="subcellular location">
    <subcellularLocation>
        <location evidence="1">Secreted</location>
    </subcellularLocation>
</comment>
<evidence type="ECO:0000313" key="7">
    <source>
        <dbReference type="EMBL" id="KAL0316502.1"/>
    </source>
</evidence>
<feature type="signal peptide" evidence="5">
    <location>
        <begin position="1"/>
        <end position="27"/>
    </location>
</feature>
<dbReference type="PANTHER" id="PTHR33147">
    <property type="entry name" value="DEFENSIN-LIKE PROTEIN 1"/>
    <property type="match status" value="1"/>
</dbReference>
<evidence type="ECO:0000256" key="3">
    <source>
        <dbReference type="ARBA" id="ARBA00023157"/>
    </source>
</evidence>
<feature type="domain" description="Knottins-like" evidence="6">
    <location>
        <begin position="29"/>
        <end position="73"/>
    </location>
</feature>
<dbReference type="Pfam" id="PF00304">
    <property type="entry name" value="Gamma-thionin"/>
    <property type="match status" value="1"/>
</dbReference>
<dbReference type="InterPro" id="IPR003614">
    <property type="entry name" value="Knottins"/>
</dbReference>
<feature type="compositionally biased region" description="Gly residues" evidence="4">
    <location>
        <begin position="77"/>
        <end position="115"/>
    </location>
</feature>
<sequence>MEKRLYGLVTILLIILVTQELLMQSEAIRMCKSRSREYKSRRCYNRNCNIICLHEHFRYGKCERFKCYCIKPCGSEGGSGGGGGGGSEGGSGGGGGAGSEGGAGGGGGSGGGSGGTPSEPPPKNLSIKKID</sequence>
<accession>A0AAW2LAY9</accession>
<proteinExistence type="predicted"/>